<dbReference type="Pfam" id="PF08279">
    <property type="entry name" value="HTH_11"/>
    <property type="match status" value="1"/>
</dbReference>
<dbReference type="SUPFAM" id="SSF55681">
    <property type="entry name" value="Class II aaRS and biotin synthetases"/>
    <property type="match status" value="1"/>
</dbReference>
<dbReference type="RefSeq" id="WP_310792285.1">
    <property type="nucleotide sequence ID" value="NZ_CP134081.1"/>
</dbReference>
<dbReference type="CDD" id="cd16442">
    <property type="entry name" value="BPL"/>
    <property type="match status" value="1"/>
</dbReference>
<feature type="binding site" evidence="2">
    <location>
        <position position="109"/>
    </location>
    <ligand>
        <name>biotin</name>
        <dbReference type="ChEBI" id="CHEBI:57586"/>
    </ligand>
</feature>
<reference evidence="4" key="1">
    <citation type="submission" date="2023-09" db="EMBL/GenBank/DDBJ databases">
        <title>First report of Pseudomonas coleopterorum DJ13 causing leaf spot on Rhododendron pulchrum Sweet in China.</title>
        <authorList>
            <person name="Zhang Y."/>
        </authorList>
    </citation>
    <scope>NUCLEOTIDE SEQUENCE</scope>
    <source>
        <strain evidence="4">DJ13</strain>
    </source>
</reference>
<accession>A0AAJ6M040</accession>
<comment type="similarity">
    <text evidence="2">Belongs to the biotin--protein ligase family.</text>
</comment>
<evidence type="ECO:0000256" key="1">
    <source>
        <dbReference type="ARBA" id="ARBA00022598"/>
    </source>
</evidence>
<dbReference type="GO" id="GO:0005524">
    <property type="term" value="F:ATP binding"/>
    <property type="evidence" value="ECO:0007669"/>
    <property type="project" value="UniProtKB-UniRule"/>
</dbReference>
<dbReference type="NCBIfam" id="NF008848">
    <property type="entry name" value="PRK11886.1-3"/>
    <property type="match status" value="1"/>
</dbReference>
<dbReference type="Pfam" id="PF03099">
    <property type="entry name" value="BPL_LplA_LipB"/>
    <property type="match status" value="1"/>
</dbReference>
<dbReference type="InterPro" id="IPR013196">
    <property type="entry name" value="HTH_11"/>
</dbReference>
<keyword evidence="2" id="KW-0805">Transcription regulation</keyword>
<dbReference type="SUPFAM" id="SSF46785">
    <property type="entry name" value="Winged helix' DNA-binding domain"/>
    <property type="match status" value="1"/>
</dbReference>
<dbReference type="GO" id="GO:0004077">
    <property type="term" value="F:biotin--[biotin carboxyl-carrier protein] ligase activity"/>
    <property type="evidence" value="ECO:0007669"/>
    <property type="project" value="UniProtKB-UniRule"/>
</dbReference>
<dbReference type="InterPro" id="IPR004143">
    <property type="entry name" value="BPL_LPL_catalytic"/>
</dbReference>
<dbReference type="SUPFAM" id="SSF50037">
    <property type="entry name" value="C-terminal domain of transcriptional repressors"/>
    <property type="match status" value="1"/>
</dbReference>
<gene>
    <name evidence="2 4" type="primary">birA</name>
    <name evidence="4" type="ORF">RI108_02760</name>
</gene>
<comment type="catalytic activity">
    <reaction evidence="2">
        <text>biotin + L-lysyl-[protein] + ATP = N(6)-biotinyl-L-lysyl-[protein] + AMP + diphosphate + H(+)</text>
        <dbReference type="Rhea" id="RHEA:11756"/>
        <dbReference type="Rhea" id="RHEA-COMP:9752"/>
        <dbReference type="Rhea" id="RHEA-COMP:10505"/>
        <dbReference type="ChEBI" id="CHEBI:15378"/>
        <dbReference type="ChEBI" id="CHEBI:29969"/>
        <dbReference type="ChEBI" id="CHEBI:30616"/>
        <dbReference type="ChEBI" id="CHEBI:33019"/>
        <dbReference type="ChEBI" id="CHEBI:57586"/>
        <dbReference type="ChEBI" id="CHEBI:83144"/>
        <dbReference type="ChEBI" id="CHEBI:456215"/>
        <dbReference type="EC" id="6.3.4.15"/>
    </reaction>
</comment>
<dbReference type="InterPro" id="IPR036390">
    <property type="entry name" value="WH_DNA-bd_sf"/>
</dbReference>
<dbReference type="EC" id="6.3.4.15" evidence="2"/>
<keyword evidence="2" id="KW-0547">Nucleotide-binding</keyword>
<evidence type="ECO:0000313" key="5">
    <source>
        <dbReference type="Proteomes" id="UP001258207"/>
    </source>
</evidence>
<dbReference type="InterPro" id="IPR045864">
    <property type="entry name" value="aa-tRNA-synth_II/BPL/LPL"/>
</dbReference>
<evidence type="ECO:0000313" key="4">
    <source>
        <dbReference type="EMBL" id="WNC10369.1"/>
    </source>
</evidence>
<dbReference type="NCBIfam" id="TIGR00121">
    <property type="entry name" value="birA_ligase"/>
    <property type="match status" value="1"/>
</dbReference>
<dbReference type="InterPro" id="IPR030855">
    <property type="entry name" value="Bifunct_BirA"/>
</dbReference>
<keyword evidence="1 2" id="KW-0436">Ligase</keyword>
<dbReference type="PANTHER" id="PTHR12835">
    <property type="entry name" value="BIOTIN PROTEIN LIGASE"/>
    <property type="match status" value="1"/>
</dbReference>
<proteinExistence type="inferred from homology"/>
<organism evidence="4 5">
    <name type="scientific">Pseudomonas coleopterorum</name>
    <dbReference type="NCBI Taxonomy" id="1605838"/>
    <lineage>
        <taxon>Bacteria</taxon>
        <taxon>Pseudomonadati</taxon>
        <taxon>Pseudomonadota</taxon>
        <taxon>Gammaproteobacteria</taxon>
        <taxon>Pseudomonadales</taxon>
        <taxon>Pseudomonadaceae</taxon>
        <taxon>Pseudomonas</taxon>
    </lineage>
</organism>
<feature type="DNA-binding region" description="H-T-H motif" evidence="2">
    <location>
        <begin position="16"/>
        <end position="35"/>
    </location>
</feature>
<dbReference type="EMBL" id="CP134081">
    <property type="protein sequence ID" value="WNC10369.1"/>
    <property type="molecule type" value="Genomic_DNA"/>
</dbReference>
<evidence type="ECO:0000256" key="2">
    <source>
        <dbReference type="HAMAP-Rule" id="MF_00978"/>
    </source>
</evidence>
<keyword evidence="2" id="KW-0238">DNA-binding</keyword>
<sequence>MSPLLDLLKDGQFHSGEVLGKVLGVSRSAVWKQLQQLQAELGIEVHKVRGKGYRLADPISSLCLEAVRAGAPAGWDVRIMQSADSTNAQALHAIAKGCPLPLLVLAERQTAGRGRRGRPWVSPYAQNLYYSLALRIEGGMTRLDGLSLVVGLAVIRALHAQGVSEARLKWPNDILVGDKKLAGILLELVGDPSDVCHVVIGIGINVNMKLNTKVDRPWTSMRLQRMSLVDRNVLVTELNDQLQCYLERQAVSGFEQLREEWEALHAWQGRSVVLSAGLKAIEGQVLGIDRQGGLRLAVDGAEQVFNGGELSLRLAEGDQPLAACDQGEER</sequence>
<dbReference type="PROSITE" id="PS51733">
    <property type="entry name" value="BPL_LPL_CATALYTIC"/>
    <property type="match status" value="1"/>
</dbReference>
<comment type="function">
    <text evidence="2">Acts both as a biotin--[acetyl-CoA-carboxylase] ligase and a biotin-operon repressor. In the presence of ATP, BirA activates biotin to form the BirA-biotinyl-5'-adenylate (BirA-bio-5'-AMP or holoBirA) complex. HoloBirA can either transfer the biotinyl moiety to the biotin carboxyl carrier protein (BCCP) subunit of acetyl-CoA carboxylase, or bind to the biotin operator site and inhibit transcription of the operon.</text>
</comment>
<feature type="binding site" evidence="2">
    <location>
        <position position="180"/>
    </location>
    <ligand>
        <name>biotin</name>
        <dbReference type="ChEBI" id="CHEBI:57586"/>
    </ligand>
</feature>
<dbReference type="Proteomes" id="UP001258207">
    <property type="component" value="Chromosome"/>
</dbReference>
<feature type="binding site" evidence="2">
    <location>
        <begin position="85"/>
        <end position="87"/>
    </location>
    <ligand>
        <name>biotin</name>
        <dbReference type="ChEBI" id="CHEBI:57586"/>
    </ligand>
</feature>
<name>A0AAJ6M040_9PSED</name>
<keyword evidence="2" id="KW-0067">ATP-binding</keyword>
<feature type="binding site" evidence="2">
    <location>
        <begin position="113"/>
        <end position="115"/>
    </location>
    <ligand>
        <name>biotin</name>
        <dbReference type="ChEBI" id="CHEBI:57586"/>
    </ligand>
</feature>
<dbReference type="HAMAP" id="MF_00978">
    <property type="entry name" value="Bifunct_BirA"/>
    <property type="match status" value="1"/>
</dbReference>
<dbReference type="InterPro" id="IPR036388">
    <property type="entry name" value="WH-like_DNA-bd_sf"/>
</dbReference>
<protein>
    <recommendedName>
        <fullName evidence="2">Bifunctional ligase/repressor BirA</fullName>
    </recommendedName>
    <alternativeName>
        <fullName evidence="2">Biotin operon repressor</fullName>
    </alternativeName>
    <alternativeName>
        <fullName evidence="2">Biotin--[acetyl-CoA-carboxylase] ligase</fullName>
        <ecNumber evidence="2">6.3.4.15</ecNumber>
    </alternativeName>
    <alternativeName>
        <fullName evidence="2">Biotin--protein ligase</fullName>
    </alternativeName>
    <alternativeName>
        <fullName evidence="2">Biotin-[acetyl-CoA carboxylase] synthetase</fullName>
    </alternativeName>
</protein>
<evidence type="ECO:0000259" key="3">
    <source>
        <dbReference type="PROSITE" id="PS51733"/>
    </source>
</evidence>
<dbReference type="InterPro" id="IPR008988">
    <property type="entry name" value="Transcriptional_repressor_C"/>
</dbReference>
<dbReference type="Gene3D" id="1.10.10.10">
    <property type="entry name" value="Winged helix-like DNA-binding domain superfamily/Winged helix DNA-binding domain"/>
    <property type="match status" value="1"/>
</dbReference>
<dbReference type="GO" id="GO:0003677">
    <property type="term" value="F:DNA binding"/>
    <property type="evidence" value="ECO:0007669"/>
    <property type="project" value="UniProtKB-UniRule"/>
</dbReference>
<dbReference type="GO" id="GO:0006355">
    <property type="term" value="P:regulation of DNA-templated transcription"/>
    <property type="evidence" value="ECO:0007669"/>
    <property type="project" value="UniProtKB-UniRule"/>
</dbReference>
<dbReference type="PANTHER" id="PTHR12835:SF5">
    <property type="entry name" value="BIOTIN--PROTEIN LIGASE"/>
    <property type="match status" value="1"/>
</dbReference>
<dbReference type="Gene3D" id="3.30.930.10">
    <property type="entry name" value="Bira Bifunctional Protein, Domain 2"/>
    <property type="match status" value="1"/>
</dbReference>
<dbReference type="AlphaFoldDB" id="A0AAJ6M040"/>
<keyword evidence="2" id="KW-0678">Repressor</keyword>
<dbReference type="GO" id="GO:0005737">
    <property type="term" value="C:cytoplasm"/>
    <property type="evidence" value="ECO:0007669"/>
    <property type="project" value="TreeGrafter"/>
</dbReference>
<keyword evidence="2" id="KW-0804">Transcription</keyword>
<dbReference type="InterPro" id="IPR004408">
    <property type="entry name" value="Biotin_CoA_COase_ligase"/>
</dbReference>
<feature type="domain" description="BPL/LPL catalytic" evidence="3">
    <location>
        <begin position="76"/>
        <end position="250"/>
    </location>
</feature>
<keyword evidence="2" id="KW-0092">Biotin</keyword>
<dbReference type="Gene3D" id="2.30.30.100">
    <property type="match status" value="1"/>
</dbReference>